<dbReference type="AlphaFoldDB" id="A0A077ZQS8"/>
<dbReference type="InterPro" id="IPR009057">
    <property type="entry name" value="Homeodomain-like_sf"/>
</dbReference>
<keyword evidence="5" id="KW-1185">Reference proteome</keyword>
<dbReference type="InterPro" id="IPR001356">
    <property type="entry name" value="HD"/>
</dbReference>
<dbReference type="Proteomes" id="UP000039865">
    <property type="component" value="Unassembled WGS sequence"/>
</dbReference>
<gene>
    <name evidence="4" type="primary">Contig4614.g4929</name>
    <name evidence="4" type="ORF">STYLEM_688</name>
</gene>
<evidence type="ECO:0000256" key="2">
    <source>
        <dbReference type="RuleBase" id="RU000682"/>
    </source>
</evidence>
<dbReference type="Pfam" id="PF00046">
    <property type="entry name" value="Homeodomain"/>
    <property type="match status" value="1"/>
</dbReference>
<evidence type="ECO:0000259" key="3">
    <source>
        <dbReference type="PROSITE" id="PS50071"/>
    </source>
</evidence>
<dbReference type="InParanoid" id="A0A077ZQS8"/>
<proteinExistence type="predicted"/>
<comment type="subcellular location">
    <subcellularLocation>
        <location evidence="1 2">Nucleus</location>
    </subcellularLocation>
</comment>
<name>A0A077ZQS8_STYLE</name>
<sequence>MNFPYNQQQQPMVMPYLVFFMPLNQQFQNMNIGQVPQQAPPGFIPRSYSGMLPQPAGVMMMPPMYNYGQTPNPMGQYPPNIPAQQCQSQTNLQNVIQTIQPGFMPQRCETDIKNLGVSQTNNLSPIEKKSNDNFKYSNTATDLTKQITGLTDGNKSQTRVSLIIPPKKEENIVPPEIEENLFDDNSQSLQDDSGESDSDWDANIENRKKQEMKSSVVSSTSKQGFSVKIPLITSSTKLDNGKKPIKNNDWSSEENRYMKTDDQVRILESEFSKDPCWTKQKMKRLSTLLNLKESQIYKWNWDRRQMQDRYIQKRIENKDLPENLFKITKVAKNEQSDDYATDEAGESQNGYFKILRAGNFKKF</sequence>
<dbReference type="GO" id="GO:0003677">
    <property type="term" value="F:DNA binding"/>
    <property type="evidence" value="ECO:0007669"/>
    <property type="project" value="UniProtKB-UniRule"/>
</dbReference>
<dbReference type="Gene3D" id="1.10.10.60">
    <property type="entry name" value="Homeodomain-like"/>
    <property type="match status" value="1"/>
</dbReference>
<feature type="DNA-binding region" description="Homeobox" evidence="1">
    <location>
        <begin position="252"/>
        <end position="311"/>
    </location>
</feature>
<reference evidence="4 5" key="1">
    <citation type="submission" date="2014-06" db="EMBL/GenBank/DDBJ databases">
        <authorList>
            <person name="Swart Estienne"/>
        </authorList>
    </citation>
    <scope>NUCLEOTIDE SEQUENCE [LARGE SCALE GENOMIC DNA]</scope>
    <source>
        <strain evidence="4 5">130c</strain>
    </source>
</reference>
<dbReference type="SUPFAM" id="SSF46689">
    <property type="entry name" value="Homeodomain-like"/>
    <property type="match status" value="1"/>
</dbReference>
<evidence type="ECO:0000313" key="4">
    <source>
        <dbReference type="EMBL" id="CDW71740.1"/>
    </source>
</evidence>
<keyword evidence="1 2" id="KW-0371">Homeobox</keyword>
<keyword evidence="1 2" id="KW-0238">DNA-binding</keyword>
<accession>A0A077ZQS8</accession>
<evidence type="ECO:0000256" key="1">
    <source>
        <dbReference type="PROSITE-ProRule" id="PRU00108"/>
    </source>
</evidence>
<keyword evidence="1 2" id="KW-0539">Nucleus</keyword>
<dbReference type="PROSITE" id="PS50071">
    <property type="entry name" value="HOMEOBOX_2"/>
    <property type="match status" value="1"/>
</dbReference>
<dbReference type="EMBL" id="CCKQ01000643">
    <property type="protein sequence ID" value="CDW71740.1"/>
    <property type="molecule type" value="Genomic_DNA"/>
</dbReference>
<protein>
    <submittedName>
        <fullName evidence="4">Hox domain containing protein</fullName>
    </submittedName>
</protein>
<feature type="domain" description="Homeobox" evidence="3">
    <location>
        <begin position="250"/>
        <end position="310"/>
    </location>
</feature>
<organism evidence="4 5">
    <name type="scientific">Stylonychia lemnae</name>
    <name type="common">Ciliate</name>
    <dbReference type="NCBI Taxonomy" id="5949"/>
    <lineage>
        <taxon>Eukaryota</taxon>
        <taxon>Sar</taxon>
        <taxon>Alveolata</taxon>
        <taxon>Ciliophora</taxon>
        <taxon>Intramacronucleata</taxon>
        <taxon>Spirotrichea</taxon>
        <taxon>Stichotrichia</taxon>
        <taxon>Sporadotrichida</taxon>
        <taxon>Oxytrichidae</taxon>
        <taxon>Stylonychinae</taxon>
        <taxon>Stylonychia</taxon>
    </lineage>
</organism>
<dbReference type="CDD" id="cd00086">
    <property type="entry name" value="homeodomain"/>
    <property type="match status" value="1"/>
</dbReference>
<evidence type="ECO:0000313" key="5">
    <source>
        <dbReference type="Proteomes" id="UP000039865"/>
    </source>
</evidence>
<dbReference type="SMART" id="SM00389">
    <property type="entry name" value="HOX"/>
    <property type="match status" value="1"/>
</dbReference>
<dbReference type="GO" id="GO:0005634">
    <property type="term" value="C:nucleus"/>
    <property type="evidence" value="ECO:0007669"/>
    <property type="project" value="UniProtKB-SubCell"/>
</dbReference>